<dbReference type="OrthoDB" id="2989771at2"/>
<evidence type="ECO:0000259" key="2">
    <source>
        <dbReference type="Pfam" id="PF26571"/>
    </source>
</evidence>
<evidence type="ECO:0000256" key="1">
    <source>
        <dbReference type="SAM" id="MobiDB-lite"/>
    </source>
</evidence>
<feature type="region of interest" description="Disordered" evidence="1">
    <location>
        <begin position="1"/>
        <end position="31"/>
    </location>
</feature>
<comment type="caution">
    <text evidence="3">The sequence shown here is derived from an EMBL/GenBank/DDBJ whole genome shotgun (WGS) entry which is preliminary data.</text>
</comment>
<evidence type="ECO:0000313" key="4">
    <source>
        <dbReference type="Proteomes" id="UP000237822"/>
    </source>
</evidence>
<dbReference type="Pfam" id="PF26571">
    <property type="entry name" value="VldE"/>
    <property type="match status" value="1"/>
</dbReference>
<dbReference type="RefSeq" id="WP_106298619.1">
    <property type="nucleotide sequence ID" value="NZ_PVTI01000027.1"/>
</dbReference>
<protein>
    <recommendedName>
        <fullName evidence="2">ARB-07466-like C-terminal domain-containing protein</fullName>
    </recommendedName>
</protein>
<reference evidence="3 4" key="1">
    <citation type="submission" date="2018-03" db="EMBL/GenBank/DDBJ databases">
        <title>Genomic Encyclopedia of Archaeal and Bacterial Type Strains, Phase II (KMG-II): from individual species to whole genera.</title>
        <authorList>
            <person name="Goeker M."/>
        </authorList>
    </citation>
    <scope>NUCLEOTIDE SEQUENCE [LARGE SCALE GENOMIC DNA]</scope>
    <source>
        <strain evidence="3 4">ATCC BAA-1496</strain>
    </source>
</reference>
<keyword evidence="4" id="KW-1185">Reference proteome</keyword>
<evidence type="ECO:0000313" key="3">
    <source>
        <dbReference type="EMBL" id="PRY53477.1"/>
    </source>
</evidence>
<dbReference type="AlphaFoldDB" id="A0A2T0U6E0"/>
<sequence length="309" mass="31415">MSTPATSDSAENSADEGAVPTRAARRRGRSRTLPVSFGALAGAARTVSRPTAVKGLVGLGLASSLAAAIAIPVQASPEQVELASGSTAALVARDRAAAADGTTSRSTGRAAVAERVAVTAPAAPKGATVDAGVGGVAAVAKPKPKPTPTPEKTTEERESTTERQSSSTDESSRTQSRSSSSESSSSPSSSGGSGVSMAYYGWCNDKGLGSNASKVCSAVRSNFGITNIGGFRAGAGDHGTGKAVDIMISSSSQGDAVARWAIANMGAYNMTYVIWQQRIWLAGADGWRSMEDRGSPTQNHMDHVHVSVE</sequence>
<feature type="compositionally biased region" description="Basic and acidic residues" evidence="1">
    <location>
        <begin position="152"/>
        <end position="161"/>
    </location>
</feature>
<dbReference type="InterPro" id="IPR058593">
    <property type="entry name" value="ARB_07466-like_C"/>
</dbReference>
<feature type="compositionally biased region" description="Low complexity" evidence="1">
    <location>
        <begin position="162"/>
        <end position="190"/>
    </location>
</feature>
<proteinExistence type="predicted"/>
<feature type="domain" description="ARB-07466-like C-terminal" evidence="2">
    <location>
        <begin position="206"/>
        <end position="301"/>
    </location>
</feature>
<gene>
    <name evidence="3" type="ORF">BCF74_12720</name>
</gene>
<dbReference type="EMBL" id="PVTI01000027">
    <property type="protein sequence ID" value="PRY53477.1"/>
    <property type="molecule type" value="Genomic_DNA"/>
</dbReference>
<feature type="compositionally biased region" description="Polar residues" evidence="1">
    <location>
        <begin position="1"/>
        <end position="12"/>
    </location>
</feature>
<accession>A0A2T0U6E0</accession>
<dbReference type="Proteomes" id="UP000237822">
    <property type="component" value="Unassembled WGS sequence"/>
</dbReference>
<feature type="region of interest" description="Disordered" evidence="1">
    <location>
        <begin position="137"/>
        <end position="194"/>
    </location>
</feature>
<name>A0A2T0U6E0_9MICO</name>
<organism evidence="3 4">
    <name type="scientific">Knoellia remsis</name>
    <dbReference type="NCBI Taxonomy" id="407159"/>
    <lineage>
        <taxon>Bacteria</taxon>
        <taxon>Bacillati</taxon>
        <taxon>Actinomycetota</taxon>
        <taxon>Actinomycetes</taxon>
        <taxon>Micrococcales</taxon>
        <taxon>Intrasporangiaceae</taxon>
        <taxon>Knoellia</taxon>
    </lineage>
</organism>